<sequence>MLRGSSTVIFEAFDVISSWFQNMVVRTLFSPTISMVLLIEVLLSVPRAFIPRLLANYMEEIESDDRGCFSICMTYDEEDDDDDATKEFKELVHADNMGLDDQKLKRSVMDLKRWIDSVNKIKTLNHFSELFSKSPPSQELLASFLHSAKGRYKVSSLSIIVLMKVATIFIPSKMSQSLFNSFD</sequence>
<organism evidence="1 2">
    <name type="scientific">Stephania japonica</name>
    <dbReference type="NCBI Taxonomy" id="461633"/>
    <lineage>
        <taxon>Eukaryota</taxon>
        <taxon>Viridiplantae</taxon>
        <taxon>Streptophyta</taxon>
        <taxon>Embryophyta</taxon>
        <taxon>Tracheophyta</taxon>
        <taxon>Spermatophyta</taxon>
        <taxon>Magnoliopsida</taxon>
        <taxon>Ranunculales</taxon>
        <taxon>Menispermaceae</taxon>
        <taxon>Menispermoideae</taxon>
        <taxon>Cissampelideae</taxon>
        <taxon>Stephania</taxon>
    </lineage>
</organism>
<dbReference type="EMBL" id="JBBNAE010000006">
    <property type="protein sequence ID" value="KAK9116406.1"/>
    <property type="molecule type" value="Genomic_DNA"/>
</dbReference>
<evidence type="ECO:0000313" key="2">
    <source>
        <dbReference type="Proteomes" id="UP001417504"/>
    </source>
</evidence>
<comment type="caution">
    <text evidence="1">The sequence shown here is derived from an EMBL/GenBank/DDBJ whole genome shotgun (WGS) entry which is preliminary data.</text>
</comment>
<proteinExistence type="predicted"/>
<gene>
    <name evidence="1" type="ORF">Sjap_015353</name>
</gene>
<evidence type="ECO:0000313" key="1">
    <source>
        <dbReference type="EMBL" id="KAK9116406.1"/>
    </source>
</evidence>
<protein>
    <submittedName>
        <fullName evidence="1">Uncharacterized protein</fullName>
    </submittedName>
</protein>
<accession>A0AAP0IIY9</accession>
<reference evidence="1 2" key="1">
    <citation type="submission" date="2024-01" db="EMBL/GenBank/DDBJ databases">
        <title>Genome assemblies of Stephania.</title>
        <authorList>
            <person name="Yang L."/>
        </authorList>
    </citation>
    <scope>NUCLEOTIDE SEQUENCE [LARGE SCALE GENOMIC DNA]</scope>
    <source>
        <strain evidence="1">QJT</strain>
        <tissue evidence="1">Leaf</tissue>
    </source>
</reference>
<name>A0AAP0IIY9_9MAGN</name>
<dbReference type="AlphaFoldDB" id="A0AAP0IIY9"/>
<dbReference type="Proteomes" id="UP001417504">
    <property type="component" value="Unassembled WGS sequence"/>
</dbReference>
<keyword evidence="2" id="KW-1185">Reference proteome</keyword>